<dbReference type="AlphaFoldDB" id="A0A2Z6R4U1"/>
<feature type="domain" description="Ion transport" evidence="6">
    <location>
        <begin position="403"/>
        <end position="477"/>
    </location>
</feature>
<comment type="caution">
    <text evidence="7">The sequence shown here is derived from an EMBL/GenBank/DDBJ whole genome shotgun (WGS) entry which is preliminary data.</text>
</comment>
<dbReference type="GO" id="GO:0016020">
    <property type="term" value="C:membrane"/>
    <property type="evidence" value="ECO:0007669"/>
    <property type="project" value="UniProtKB-SubCell"/>
</dbReference>
<evidence type="ECO:0000313" key="7">
    <source>
        <dbReference type="EMBL" id="GBB87758.1"/>
    </source>
</evidence>
<evidence type="ECO:0000259" key="6">
    <source>
        <dbReference type="Pfam" id="PF00520"/>
    </source>
</evidence>
<evidence type="ECO:0000256" key="3">
    <source>
        <dbReference type="ARBA" id="ARBA00022989"/>
    </source>
</evidence>
<dbReference type="GO" id="GO:0005216">
    <property type="term" value="F:monoatomic ion channel activity"/>
    <property type="evidence" value="ECO:0007669"/>
    <property type="project" value="InterPro"/>
</dbReference>
<evidence type="ECO:0000256" key="2">
    <source>
        <dbReference type="ARBA" id="ARBA00022692"/>
    </source>
</evidence>
<evidence type="ECO:0000256" key="1">
    <source>
        <dbReference type="ARBA" id="ARBA00004141"/>
    </source>
</evidence>
<sequence length="558" mass="65737">MEDEKETVIEIDQTTQQHIEETKDDNPIQPHNRKKIDKFVSYDMSEDEIFAAAYINKNYYPIKFITLKNDSERLILIKDNCNNNNNTDGKNLQKIIDSFNTKSYIDTIGNPDDIILTESNKKLYIDKKYHHICRTDWLKKDEFEQLLNKTTTIYYGDIYTSTIFETIRKMLSRIISIDKFPENYVIEPDKLFRFNLEKVETWNEIEIKVKGFTKDNNDWKETQNNCVSSTGILVLYEQVDDQVLILITTFSELFKDSLPPPNFEFFKSYSEYHHLVEGIMNDPKDSLEFATKLLEIEIEREKENGAKYIKFMGQIRTKIFDMIIKSIEMTNSQQLPAIRQYMNIINSKLPQLCDNRYSSLPTKDFSLDQPTINDDKNNPWNLAIRYSSINSDGSISSNPTLIQTPDSNSNMFSWFPTSLLAMYLFLTGDSGSFSLWTYREDPMMTFLIFLFSFFTVVYLMNLFIGLLNMSIEDYNKYEEFLLSKARVFKILKDIELYHKLPFQSYYDIPVDKVRDLINAIDNKRTVFTFLPFISERLRKLIDVPAPIKQVEVELKELK</sequence>
<protein>
    <recommendedName>
        <fullName evidence="6">Ion transport domain-containing protein</fullName>
    </recommendedName>
</protein>
<dbReference type="EMBL" id="BEXD01000475">
    <property type="protein sequence ID" value="GBB87758.1"/>
    <property type="molecule type" value="Genomic_DNA"/>
</dbReference>
<proteinExistence type="predicted"/>
<evidence type="ECO:0000256" key="5">
    <source>
        <dbReference type="SAM" id="Phobius"/>
    </source>
</evidence>
<keyword evidence="8" id="KW-1185">Reference proteome</keyword>
<dbReference type="Proteomes" id="UP000247702">
    <property type="component" value="Unassembled WGS sequence"/>
</dbReference>
<evidence type="ECO:0000313" key="8">
    <source>
        <dbReference type="Proteomes" id="UP000247702"/>
    </source>
</evidence>
<dbReference type="Pfam" id="PF00520">
    <property type="entry name" value="Ion_trans"/>
    <property type="match status" value="1"/>
</dbReference>
<feature type="transmembrane region" description="Helical" evidence="5">
    <location>
        <begin position="444"/>
        <end position="467"/>
    </location>
</feature>
<accession>A0A2Z6R4U1</accession>
<keyword evidence="2 5" id="KW-0812">Transmembrane</keyword>
<keyword evidence="3 5" id="KW-1133">Transmembrane helix</keyword>
<organism evidence="7 8">
    <name type="scientific">Rhizophagus clarus</name>
    <dbReference type="NCBI Taxonomy" id="94130"/>
    <lineage>
        <taxon>Eukaryota</taxon>
        <taxon>Fungi</taxon>
        <taxon>Fungi incertae sedis</taxon>
        <taxon>Mucoromycota</taxon>
        <taxon>Glomeromycotina</taxon>
        <taxon>Glomeromycetes</taxon>
        <taxon>Glomerales</taxon>
        <taxon>Glomeraceae</taxon>
        <taxon>Rhizophagus</taxon>
    </lineage>
</organism>
<gene>
    <name evidence="7" type="ORF">RclHR1_14250001</name>
</gene>
<comment type="subcellular location">
    <subcellularLocation>
        <location evidence="1">Membrane</location>
        <topology evidence="1">Multi-pass membrane protein</topology>
    </subcellularLocation>
</comment>
<reference evidence="7 8" key="1">
    <citation type="submission" date="2017-11" db="EMBL/GenBank/DDBJ databases">
        <title>The genome of Rhizophagus clarus HR1 reveals common genetic basis of auxotrophy among arbuscular mycorrhizal fungi.</title>
        <authorList>
            <person name="Kobayashi Y."/>
        </authorList>
    </citation>
    <scope>NUCLEOTIDE SEQUENCE [LARGE SCALE GENOMIC DNA]</scope>
    <source>
        <strain evidence="7 8">HR1</strain>
    </source>
</reference>
<dbReference type="InterPro" id="IPR005821">
    <property type="entry name" value="Ion_trans_dom"/>
</dbReference>
<keyword evidence="4 5" id="KW-0472">Membrane</keyword>
<evidence type="ECO:0000256" key="4">
    <source>
        <dbReference type="ARBA" id="ARBA00023136"/>
    </source>
</evidence>
<name>A0A2Z6R4U1_9GLOM</name>